<sequence length="60" mass="6398">MEETGMFTGVTLPFEVTELLTAAMDLLKIVSPLVLLGIAFVVVPKFIGLINKSMTKGGSK</sequence>
<name>A0A1I6UU53_9BACI</name>
<dbReference type="Proteomes" id="UP000199139">
    <property type="component" value="Unassembled WGS sequence"/>
</dbReference>
<reference evidence="2 5" key="2">
    <citation type="submission" date="2019-07" db="EMBL/GenBank/DDBJ databases">
        <title>Whole genome shotgun sequence of Halolactibacillus miurensis NBRC 100873.</title>
        <authorList>
            <person name="Hosoyama A."/>
            <person name="Uohara A."/>
            <person name="Ohji S."/>
            <person name="Ichikawa N."/>
        </authorList>
    </citation>
    <scope>NUCLEOTIDE SEQUENCE [LARGE SCALE GENOMIC DNA]</scope>
    <source>
        <strain evidence="2 5">NBRC 100873</strain>
    </source>
</reference>
<evidence type="ECO:0000313" key="5">
    <source>
        <dbReference type="Proteomes" id="UP000321773"/>
    </source>
</evidence>
<evidence type="ECO:0000256" key="1">
    <source>
        <dbReference type="SAM" id="Phobius"/>
    </source>
</evidence>
<protein>
    <submittedName>
        <fullName evidence="3">Uncharacterized protein</fullName>
    </submittedName>
</protein>
<dbReference type="Proteomes" id="UP000321773">
    <property type="component" value="Unassembled WGS sequence"/>
</dbReference>
<evidence type="ECO:0000313" key="4">
    <source>
        <dbReference type="Proteomes" id="UP000199139"/>
    </source>
</evidence>
<keyword evidence="5" id="KW-1185">Reference proteome</keyword>
<dbReference type="OrthoDB" id="2707910at2"/>
<dbReference type="AlphaFoldDB" id="A0A1I6UU53"/>
<feature type="transmembrane region" description="Helical" evidence="1">
    <location>
        <begin position="29"/>
        <end position="50"/>
    </location>
</feature>
<dbReference type="EMBL" id="FPAI01000033">
    <property type="protein sequence ID" value="SFT04887.1"/>
    <property type="molecule type" value="Genomic_DNA"/>
</dbReference>
<evidence type="ECO:0000313" key="2">
    <source>
        <dbReference type="EMBL" id="GEM05603.1"/>
    </source>
</evidence>
<accession>A0A1I6UU53</accession>
<dbReference type="STRING" id="306541.SAMN05421668_13336"/>
<dbReference type="EMBL" id="BJWJ01000041">
    <property type="protein sequence ID" value="GEM05603.1"/>
    <property type="molecule type" value="Genomic_DNA"/>
</dbReference>
<evidence type="ECO:0000313" key="3">
    <source>
        <dbReference type="EMBL" id="SFT04887.1"/>
    </source>
</evidence>
<proteinExistence type="predicted"/>
<dbReference type="RefSeq" id="WP_062323290.1">
    <property type="nucleotide sequence ID" value="NZ_BJWJ01000041.1"/>
</dbReference>
<keyword evidence="1" id="KW-0472">Membrane</keyword>
<keyword evidence="1" id="KW-1133">Transmembrane helix</keyword>
<keyword evidence="1" id="KW-0812">Transmembrane</keyword>
<organism evidence="3 4">
    <name type="scientific">Halolactibacillus miurensis</name>
    <dbReference type="NCBI Taxonomy" id="306541"/>
    <lineage>
        <taxon>Bacteria</taxon>
        <taxon>Bacillati</taxon>
        <taxon>Bacillota</taxon>
        <taxon>Bacilli</taxon>
        <taxon>Bacillales</taxon>
        <taxon>Bacillaceae</taxon>
        <taxon>Halolactibacillus</taxon>
    </lineage>
</organism>
<gene>
    <name evidence="2" type="ORF">HMI01_25910</name>
    <name evidence="3" type="ORF">SAMN05421668_13336</name>
</gene>
<reference evidence="3 4" key="1">
    <citation type="submission" date="2016-10" db="EMBL/GenBank/DDBJ databases">
        <authorList>
            <person name="de Groot N.N."/>
        </authorList>
    </citation>
    <scope>NUCLEOTIDE SEQUENCE [LARGE SCALE GENOMIC DNA]</scope>
    <source>
        <strain evidence="3 4">DSM 17074</strain>
    </source>
</reference>